<dbReference type="Proteomes" id="UP001595075">
    <property type="component" value="Unassembled WGS sequence"/>
</dbReference>
<protein>
    <submittedName>
        <fullName evidence="2">Uncharacterized protein</fullName>
    </submittedName>
</protein>
<proteinExistence type="predicted"/>
<evidence type="ECO:0000256" key="1">
    <source>
        <dbReference type="SAM" id="MobiDB-lite"/>
    </source>
</evidence>
<sequence length="68" mass="7563">MQYSEIQSGFERLSLSSLVLSNMDFASGVLIPRTSIHDYVRHATPTSKPQALRPSTGWNALAERDQAK</sequence>
<name>A0ABR4CDS8_9HELO</name>
<keyword evidence="3" id="KW-1185">Reference proteome</keyword>
<reference evidence="2 3" key="1">
    <citation type="journal article" date="2024" name="Commun. Biol.">
        <title>Comparative genomic analysis of thermophilic fungi reveals convergent evolutionary adaptations and gene losses.</title>
        <authorList>
            <person name="Steindorff A.S."/>
            <person name="Aguilar-Pontes M.V."/>
            <person name="Robinson A.J."/>
            <person name="Andreopoulos B."/>
            <person name="LaButti K."/>
            <person name="Kuo A."/>
            <person name="Mondo S."/>
            <person name="Riley R."/>
            <person name="Otillar R."/>
            <person name="Haridas S."/>
            <person name="Lipzen A."/>
            <person name="Grimwood J."/>
            <person name="Schmutz J."/>
            <person name="Clum A."/>
            <person name="Reid I.D."/>
            <person name="Moisan M.C."/>
            <person name="Butler G."/>
            <person name="Nguyen T.T.M."/>
            <person name="Dewar K."/>
            <person name="Conant G."/>
            <person name="Drula E."/>
            <person name="Henrissat B."/>
            <person name="Hansel C."/>
            <person name="Singer S."/>
            <person name="Hutchinson M.I."/>
            <person name="de Vries R.P."/>
            <person name="Natvig D.O."/>
            <person name="Powell A.J."/>
            <person name="Tsang A."/>
            <person name="Grigoriev I.V."/>
        </authorList>
    </citation>
    <scope>NUCLEOTIDE SEQUENCE [LARGE SCALE GENOMIC DNA]</scope>
    <source>
        <strain evidence="2 3">CBS 494.80</strain>
    </source>
</reference>
<feature type="non-terminal residue" evidence="2">
    <location>
        <position position="68"/>
    </location>
</feature>
<accession>A0ABR4CDS8</accession>
<organism evidence="2 3">
    <name type="scientific">Oculimacula yallundae</name>
    <dbReference type="NCBI Taxonomy" id="86028"/>
    <lineage>
        <taxon>Eukaryota</taxon>
        <taxon>Fungi</taxon>
        <taxon>Dikarya</taxon>
        <taxon>Ascomycota</taxon>
        <taxon>Pezizomycotina</taxon>
        <taxon>Leotiomycetes</taxon>
        <taxon>Helotiales</taxon>
        <taxon>Ploettnerulaceae</taxon>
        <taxon>Oculimacula</taxon>
    </lineage>
</organism>
<dbReference type="EMBL" id="JAZHXI010000010">
    <property type="protein sequence ID" value="KAL2067611.1"/>
    <property type="molecule type" value="Genomic_DNA"/>
</dbReference>
<evidence type="ECO:0000313" key="3">
    <source>
        <dbReference type="Proteomes" id="UP001595075"/>
    </source>
</evidence>
<gene>
    <name evidence="2" type="ORF">VTL71DRAFT_2036</name>
</gene>
<evidence type="ECO:0000313" key="2">
    <source>
        <dbReference type="EMBL" id="KAL2067611.1"/>
    </source>
</evidence>
<comment type="caution">
    <text evidence="2">The sequence shown here is derived from an EMBL/GenBank/DDBJ whole genome shotgun (WGS) entry which is preliminary data.</text>
</comment>
<feature type="region of interest" description="Disordered" evidence="1">
    <location>
        <begin position="44"/>
        <end position="68"/>
    </location>
</feature>